<accession>A0ABS2KYR0</accession>
<protein>
    <submittedName>
        <fullName evidence="1">Uncharacterized protein</fullName>
    </submittedName>
</protein>
<organism evidence="1 2">
    <name type="scientific">Rhodococcoides corynebacterioides</name>
    <dbReference type="NCBI Taxonomy" id="53972"/>
    <lineage>
        <taxon>Bacteria</taxon>
        <taxon>Bacillati</taxon>
        <taxon>Actinomycetota</taxon>
        <taxon>Actinomycetes</taxon>
        <taxon>Mycobacteriales</taxon>
        <taxon>Nocardiaceae</taxon>
        <taxon>Rhodococcoides</taxon>
    </lineage>
</organism>
<comment type="caution">
    <text evidence="1">The sequence shown here is derived from an EMBL/GenBank/DDBJ whole genome shotgun (WGS) entry which is preliminary data.</text>
</comment>
<reference evidence="1 2" key="1">
    <citation type="submission" date="2021-01" db="EMBL/GenBank/DDBJ databases">
        <title>Genomics of switchgrass bacterial isolates.</title>
        <authorList>
            <person name="Shade A."/>
        </authorList>
    </citation>
    <scope>NUCLEOTIDE SEQUENCE [LARGE SCALE GENOMIC DNA]</scope>
    <source>
        <strain evidence="1 2">PvP111</strain>
    </source>
</reference>
<gene>
    <name evidence="1" type="ORF">JOE42_003804</name>
</gene>
<evidence type="ECO:0000313" key="1">
    <source>
        <dbReference type="EMBL" id="MBM7417071.1"/>
    </source>
</evidence>
<keyword evidence="2" id="KW-1185">Reference proteome</keyword>
<proteinExistence type="predicted"/>
<sequence>MTTVSSDSLVFLDGVSGTSPDVVRFSAADLSEAQSRYATLKAEHPGARVVVDIDVHIAADARTARREVLASDSKPRPGTLQYVGTASGLVGLVADIVTVDVADGVTLRPVVEQTRESVVRAITTEVVPALEVRRLRAS</sequence>
<name>A0ABS2KYR0_9NOCA</name>
<dbReference type="Proteomes" id="UP000703038">
    <property type="component" value="Unassembled WGS sequence"/>
</dbReference>
<dbReference type="RefSeq" id="WP_204869737.1">
    <property type="nucleotide sequence ID" value="NZ_JAFBBK010000001.1"/>
</dbReference>
<evidence type="ECO:0000313" key="2">
    <source>
        <dbReference type="Proteomes" id="UP000703038"/>
    </source>
</evidence>
<dbReference type="EMBL" id="JAFBBK010000001">
    <property type="protein sequence ID" value="MBM7417071.1"/>
    <property type="molecule type" value="Genomic_DNA"/>
</dbReference>